<dbReference type="AlphaFoldDB" id="A0AAP0EDD8"/>
<keyword evidence="2" id="KW-1185">Reference proteome</keyword>
<accession>A0AAP0EDD8</accession>
<protein>
    <submittedName>
        <fullName evidence="1">Uncharacterized protein</fullName>
    </submittedName>
</protein>
<evidence type="ECO:0000313" key="2">
    <source>
        <dbReference type="Proteomes" id="UP001419268"/>
    </source>
</evidence>
<name>A0AAP0EDD8_9MAGN</name>
<dbReference type="EMBL" id="JBBNAG010000012">
    <property type="protein sequence ID" value="KAK9089163.1"/>
    <property type="molecule type" value="Genomic_DNA"/>
</dbReference>
<proteinExistence type="predicted"/>
<dbReference type="Proteomes" id="UP001419268">
    <property type="component" value="Unassembled WGS sequence"/>
</dbReference>
<sequence>MTWCDDVTPARLDGGVVREEKKKKKGKKRQEWNIKKRRGRMIKQEGLIAQEH</sequence>
<comment type="caution">
    <text evidence="1">The sequence shown here is derived from an EMBL/GenBank/DDBJ whole genome shotgun (WGS) entry which is preliminary data.</text>
</comment>
<gene>
    <name evidence="1" type="ORF">Scep_028245</name>
</gene>
<reference evidence="1 2" key="1">
    <citation type="submission" date="2024-01" db="EMBL/GenBank/DDBJ databases">
        <title>Genome assemblies of Stephania.</title>
        <authorList>
            <person name="Yang L."/>
        </authorList>
    </citation>
    <scope>NUCLEOTIDE SEQUENCE [LARGE SCALE GENOMIC DNA]</scope>
    <source>
        <strain evidence="1">JXDWG</strain>
        <tissue evidence="1">Leaf</tissue>
    </source>
</reference>
<evidence type="ECO:0000313" key="1">
    <source>
        <dbReference type="EMBL" id="KAK9089163.1"/>
    </source>
</evidence>
<organism evidence="1 2">
    <name type="scientific">Stephania cephalantha</name>
    <dbReference type="NCBI Taxonomy" id="152367"/>
    <lineage>
        <taxon>Eukaryota</taxon>
        <taxon>Viridiplantae</taxon>
        <taxon>Streptophyta</taxon>
        <taxon>Embryophyta</taxon>
        <taxon>Tracheophyta</taxon>
        <taxon>Spermatophyta</taxon>
        <taxon>Magnoliopsida</taxon>
        <taxon>Ranunculales</taxon>
        <taxon>Menispermaceae</taxon>
        <taxon>Menispermoideae</taxon>
        <taxon>Cissampelideae</taxon>
        <taxon>Stephania</taxon>
    </lineage>
</organism>